<evidence type="ECO:0000313" key="1">
    <source>
        <dbReference type="Proteomes" id="UP000887566"/>
    </source>
</evidence>
<organism evidence="1 2">
    <name type="scientific">Plectus sambesii</name>
    <dbReference type="NCBI Taxonomy" id="2011161"/>
    <lineage>
        <taxon>Eukaryota</taxon>
        <taxon>Metazoa</taxon>
        <taxon>Ecdysozoa</taxon>
        <taxon>Nematoda</taxon>
        <taxon>Chromadorea</taxon>
        <taxon>Plectida</taxon>
        <taxon>Plectina</taxon>
        <taxon>Plectoidea</taxon>
        <taxon>Plectidae</taxon>
        <taxon>Plectus</taxon>
    </lineage>
</organism>
<dbReference type="WBParaSite" id="PSAMB.scaffold22691size482.g38693.t1">
    <property type="protein sequence ID" value="PSAMB.scaffold22691size482.g38693.t1"/>
    <property type="gene ID" value="PSAMB.scaffold22691size482.g38693"/>
</dbReference>
<protein>
    <submittedName>
        <fullName evidence="2">Uncharacterized protein</fullName>
    </submittedName>
</protein>
<evidence type="ECO:0000313" key="2">
    <source>
        <dbReference type="WBParaSite" id="PSAMB.scaffold22691size482.g38693.t1"/>
    </source>
</evidence>
<dbReference type="Proteomes" id="UP000887566">
    <property type="component" value="Unplaced"/>
</dbReference>
<name>A0A914VPM8_9BILA</name>
<keyword evidence="1" id="KW-1185">Reference proteome</keyword>
<dbReference type="AlphaFoldDB" id="A0A914VPM8"/>
<sequence length="78" mass="9023">MKKQLNGTEKQQNKEMHTAKRILDGCMNMDEALTSQIKKLPYGTTKLQSKEMKMRNIILEICIEKGKALVNQMKKLLN</sequence>
<accession>A0A914VPM8</accession>
<proteinExistence type="predicted"/>
<reference evidence="2" key="1">
    <citation type="submission" date="2022-11" db="UniProtKB">
        <authorList>
            <consortium name="WormBaseParasite"/>
        </authorList>
    </citation>
    <scope>IDENTIFICATION</scope>
</reference>